<name>A0AAN7TU29_9MYCE</name>
<keyword evidence="2" id="KW-1185">Reference proteome</keyword>
<dbReference type="Proteomes" id="UP001344447">
    <property type="component" value="Unassembled WGS sequence"/>
</dbReference>
<dbReference type="EMBL" id="JAVFKY010000006">
    <property type="protein sequence ID" value="KAK5575383.1"/>
    <property type="molecule type" value="Genomic_DNA"/>
</dbReference>
<accession>A0AAN7TU29</accession>
<evidence type="ECO:0000313" key="1">
    <source>
        <dbReference type="EMBL" id="KAK5575383.1"/>
    </source>
</evidence>
<proteinExistence type="predicted"/>
<evidence type="ECO:0000313" key="2">
    <source>
        <dbReference type="Proteomes" id="UP001344447"/>
    </source>
</evidence>
<sequence length="307" mass="34703">MLSQGINFTVNNITNDANKLYQRYDWSFMRFFVHNNNTKLLMSTDIHPRVDEFTTLKIPNTNFMVQNEHYTVWAEFPGQRNVSTFTSIRENKTFPCTFNNSIGVMETLTNYTECKNNTKANYTAEVIVNTETFQLVPIILPPKHIFSNKTQSFVNYFTIIVQLENGKIVDAVWDGDRTPGMCEKQCDQCIDNQCGVKVSEMQCNVLRSNDNLSNTTISKNATTTATPTATPHNSTLLTSNGIPINGCQVKSFIAWAGVDRNGKPCQSINKIPSQFQRYSATSIKKIGTGLLTDFLYRVNDQNNPNTP</sequence>
<organism evidence="1 2">
    <name type="scientific">Dictyostelium firmibasis</name>
    <dbReference type="NCBI Taxonomy" id="79012"/>
    <lineage>
        <taxon>Eukaryota</taxon>
        <taxon>Amoebozoa</taxon>
        <taxon>Evosea</taxon>
        <taxon>Eumycetozoa</taxon>
        <taxon>Dictyostelia</taxon>
        <taxon>Dictyosteliales</taxon>
        <taxon>Dictyosteliaceae</taxon>
        <taxon>Dictyostelium</taxon>
    </lineage>
</organism>
<protein>
    <submittedName>
        <fullName evidence="1">Uncharacterized protein</fullName>
    </submittedName>
</protein>
<dbReference type="AlphaFoldDB" id="A0AAN7TU29"/>
<comment type="caution">
    <text evidence="1">The sequence shown here is derived from an EMBL/GenBank/DDBJ whole genome shotgun (WGS) entry which is preliminary data.</text>
</comment>
<reference evidence="1 2" key="1">
    <citation type="submission" date="2023-11" db="EMBL/GenBank/DDBJ databases">
        <title>Dfirmibasis_genome.</title>
        <authorList>
            <person name="Edelbroek B."/>
            <person name="Kjellin J."/>
            <person name="Jerlstrom-Hultqvist J."/>
            <person name="Soderbom F."/>
        </authorList>
    </citation>
    <scope>NUCLEOTIDE SEQUENCE [LARGE SCALE GENOMIC DNA]</scope>
    <source>
        <strain evidence="1 2">TNS-C-14</strain>
    </source>
</reference>
<gene>
    <name evidence="1" type="ORF">RB653_010643</name>
</gene>